<feature type="compositionally biased region" description="Basic residues" evidence="1">
    <location>
        <begin position="32"/>
        <end position="41"/>
    </location>
</feature>
<name>M5UC83_9BACT</name>
<evidence type="ECO:0000256" key="1">
    <source>
        <dbReference type="SAM" id="MobiDB-lite"/>
    </source>
</evidence>
<protein>
    <submittedName>
        <fullName evidence="2">Uncharacterized protein</fullName>
    </submittedName>
</protein>
<dbReference type="Proteomes" id="UP000011885">
    <property type="component" value="Unassembled WGS sequence"/>
</dbReference>
<evidence type="ECO:0000313" key="2">
    <source>
        <dbReference type="EMBL" id="EMI53608.1"/>
    </source>
</evidence>
<sequence>MRNGESVAGATRVNEAALSGRQRDSLWDRSRRNGHSHIVSR</sequence>
<dbReference type="EMBL" id="ANOH01000341">
    <property type="protein sequence ID" value="EMI53608.1"/>
    <property type="molecule type" value="Genomic_DNA"/>
</dbReference>
<comment type="caution">
    <text evidence="2">The sequence shown here is derived from an EMBL/GenBank/DDBJ whole genome shotgun (WGS) entry which is preliminary data.</text>
</comment>
<keyword evidence="3" id="KW-1185">Reference proteome</keyword>
<evidence type="ECO:0000313" key="3">
    <source>
        <dbReference type="Proteomes" id="UP000011885"/>
    </source>
</evidence>
<accession>M5UC83</accession>
<organism evidence="2 3">
    <name type="scientific">Rhodopirellula sallentina SM41</name>
    <dbReference type="NCBI Taxonomy" id="1263870"/>
    <lineage>
        <taxon>Bacteria</taxon>
        <taxon>Pseudomonadati</taxon>
        <taxon>Planctomycetota</taxon>
        <taxon>Planctomycetia</taxon>
        <taxon>Pirellulales</taxon>
        <taxon>Pirellulaceae</taxon>
        <taxon>Rhodopirellula</taxon>
    </lineage>
</organism>
<reference evidence="2 3" key="1">
    <citation type="journal article" date="2013" name="Mar. Genomics">
        <title>Expression of sulfatases in Rhodopirellula baltica and the diversity of sulfatases in the genus Rhodopirellula.</title>
        <authorList>
            <person name="Wegner C.E."/>
            <person name="Richter-Heitmann T."/>
            <person name="Klindworth A."/>
            <person name="Klockow C."/>
            <person name="Richter M."/>
            <person name="Achstetter T."/>
            <person name="Glockner F.O."/>
            <person name="Harder J."/>
        </authorList>
    </citation>
    <scope>NUCLEOTIDE SEQUENCE [LARGE SCALE GENOMIC DNA]</scope>
    <source>
        <strain evidence="2 3">SM41</strain>
    </source>
</reference>
<dbReference type="AlphaFoldDB" id="M5UC83"/>
<proteinExistence type="predicted"/>
<feature type="compositionally biased region" description="Basic and acidic residues" evidence="1">
    <location>
        <begin position="21"/>
        <end position="31"/>
    </location>
</feature>
<dbReference type="PATRIC" id="fig|1263870.3.peg.5235"/>
<gene>
    <name evidence="2" type="ORF">RSSM_04948</name>
</gene>
<feature type="region of interest" description="Disordered" evidence="1">
    <location>
        <begin position="1"/>
        <end position="41"/>
    </location>
</feature>